<evidence type="ECO:0000313" key="3">
    <source>
        <dbReference type="EMBL" id="TDD59386.1"/>
    </source>
</evidence>
<keyword evidence="4" id="KW-1185">Reference proteome</keyword>
<organism evidence="3 4">
    <name type="scientific">Kribbella antibiotica</name>
    <dbReference type="NCBI Taxonomy" id="190195"/>
    <lineage>
        <taxon>Bacteria</taxon>
        <taxon>Bacillati</taxon>
        <taxon>Actinomycetota</taxon>
        <taxon>Actinomycetes</taxon>
        <taxon>Propionibacteriales</taxon>
        <taxon>Kribbellaceae</taxon>
        <taxon>Kribbella</taxon>
    </lineage>
</organism>
<accession>A0A4R4ZMN4</accession>
<protein>
    <recommendedName>
        <fullName evidence="2">Ricin B lectin domain-containing protein</fullName>
    </recommendedName>
</protein>
<gene>
    <name evidence="3" type="ORF">E1263_15195</name>
</gene>
<comment type="caution">
    <text evidence="3">The sequence shown here is derived from an EMBL/GenBank/DDBJ whole genome shotgun (WGS) entry which is preliminary data.</text>
</comment>
<dbReference type="Gene3D" id="2.80.10.50">
    <property type="match status" value="1"/>
</dbReference>
<feature type="chain" id="PRO_5039333340" description="Ricin B lectin domain-containing protein" evidence="1">
    <location>
        <begin position="25"/>
        <end position="183"/>
    </location>
</feature>
<feature type="signal peptide" evidence="1">
    <location>
        <begin position="1"/>
        <end position="24"/>
    </location>
</feature>
<reference evidence="3 4" key="1">
    <citation type="submission" date="2019-03" db="EMBL/GenBank/DDBJ databases">
        <title>Draft genome sequences of novel Actinobacteria.</title>
        <authorList>
            <person name="Sahin N."/>
            <person name="Ay H."/>
            <person name="Saygin H."/>
        </authorList>
    </citation>
    <scope>NUCLEOTIDE SEQUENCE [LARGE SCALE GENOMIC DNA]</scope>
    <source>
        <strain evidence="3 4">JCM 13523</strain>
    </source>
</reference>
<dbReference type="AlphaFoldDB" id="A0A4R4ZMN4"/>
<dbReference type="InterPro" id="IPR000772">
    <property type="entry name" value="Ricin_B_lectin"/>
</dbReference>
<evidence type="ECO:0000259" key="2">
    <source>
        <dbReference type="Pfam" id="PF00652"/>
    </source>
</evidence>
<dbReference type="Proteomes" id="UP000295124">
    <property type="component" value="Unassembled WGS sequence"/>
</dbReference>
<proteinExistence type="predicted"/>
<dbReference type="PROSITE" id="PS50231">
    <property type="entry name" value="RICIN_B_LECTIN"/>
    <property type="match status" value="1"/>
</dbReference>
<name>A0A4R4ZMN4_9ACTN</name>
<evidence type="ECO:0000256" key="1">
    <source>
        <dbReference type="SAM" id="SignalP"/>
    </source>
</evidence>
<feature type="domain" description="Ricin B lectin" evidence="2">
    <location>
        <begin position="60"/>
        <end position="182"/>
    </location>
</feature>
<dbReference type="OrthoDB" id="3534750at2"/>
<sequence length="183" mass="19302">MRIKARLGMAVAVGLAAMAGPVVASAAAAPAKPAPVVGKATLIPGQAVVKPTQKAVAADWGYIRNEASSRCLEERPGRVIATGGTPCRFDNDQAWQWQYMGDVGGFATWQLVNRSTNNCLDGANGGVYSGPCNGGIYQGWIRYTNGAIQHLGSDGTVLLDSSAADQGWVKLRQDYGAASQRWY</sequence>
<dbReference type="RefSeq" id="WP_132167947.1">
    <property type="nucleotide sequence ID" value="NZ_SMKX01000036.1"/>
</dbReference>
<keyword evidence="1" id="KW-0732">Signal</keyword>
<dbReference type="EMBL" id="SMKX01000036">
    <property type="protein sequence ID" value="TDD59386.1"/>
    <property type="molecule type" value="Genomic_DNA"/>
</dbReference>
<dbReference type="SUPFAM" id="SSF50370">
    <property type="entry name" value="Ricin B-like lectins"/>
    <property type="match status" value="1"/>
</dbReference>
<dbReference type="Pfam" id="PF00652">
    <property type="entry name" value="Ricin_B_lectin"/>
    <property type="match status" value="1"/>
</dbReference>
<dbReference type="InterPro" id="IPR035992">
    <property type="entry name" value="Ricin_B-like_lectins"/>
</dbReference>
<evidence type="ECO:0000313" key="4">
    <source>
        <dbReference type="Proteomes" id="UP000295124"/>
    </source>
</evidence>
<dbReference type="CDD" id="cd23415">
    <property type="entry name" value="beta-trefoil_Ricin_AH"/>
    <property type="match status" value="1"/>
</dbReference>